<dbReference type="AlphaFoldDB" id="A0A9X8MXZ8"/>
<evidence type="ECO:0000313" key="2">
    <source>
        <dbReference type="EMBL" id="SHM24408.1"/>
    </source>
</evidence>
<feature type="transmembrane region" description="Helical" evidence="1">
    <location>
        <begin position="28"/>
        <end position="46"/>
    </location>
</feature>
<keyword evidence="1" id="KW-0472">Membrane</keyword>
<gene>
    <name evidence="2" type="ORF">SAMN05216268_109231</name>
</gene>
<evidence type="ECO:0000313" key="3">
    <source>
        <dbReference type="Proteomes" id="UP000184388"/>
    </source>
</evidence>
<dbReference type="Proteomes" id="UP000184388">
    <property type="component" value="Unassembled WGS sequence"/>
</dbReference>
<proteinExistence type="predicted"/>
<dbReference type="RefSeq" id="WP_180990268.1">
    <property type="nucleotide sequence ID" value="NZ_FRBK01000009.1"/>
</dbReference>
<protein>
    <submittedName>
        <fullName evidence="2">Uncharacterized protein</fullName>
    </submittedName>
</protein>
<keyword evidence="1" id="KW-1133">Transmembrane helix</keyword>
<sequence>MNKSAVAGCLAVGLAVLGFLTATGTVNIPIAMGAGVALFIAAGVEIKRKPTR</sequence>
<accession>A0A9X8MXZ8</accession>
<dbReference type="EMBL" id="FRBK01000009">
    <property type="protein sequence ID" value="SHM24408.1"/>
    <property type="molecule type" value="Genomic_DNA"/>
</dbReference>
<name>A0A9X8MXZ8_9ACTN</name>
<evidence type="ECO:0000256" key="1">
    <source>
        <dbReference type="SAM" id="Phobius"/>
    </source>
</evidence>
<comment type="caution">
    <text evidence="2">The sequence shown here is derived from an EMBL/GenBank/DDBJ whole genome shotgun (WGS) entry which is preliminary data.</text>
</comment>
<organism evidence="2 3">
    <name type="scientific">Streptomyces yunnanensis</name>
    <dbReference type="NCBI Taxonomy" id="156453"/>
    <lineage>
        <taxon>Bacteria</taxon>
        <taxon>Bacillati</taxon>
        <taxon>Actinomycetota</taxon>
        <taxon>Actinomycetes</taxon>
        <taxon>Kitasatosporales</taxon>
        <taxon>Streptomycetaceae</taxon>
        <taxon>Streptomyces</taxon>
    </lineage>
</organism>
<reference evidence="3" key="1">
    <citation type="submission" date="2016-11" db="EMBL/GenBank/DDBJ databases">
        <authorList>
            <person name="Jaros S."/>
            <person name="Januszkiewicz K."/>
            <person name="Wedrychowicz H."/>
        </authorList>
    </citation>
    <scope>NUCLEOTIDE SEQUENCE [LARGE SCALE GENOMIC DNA]</scope>
    <source>
        <strain evidence="3">CGMCC 4.3555</strain>
    </source>
</reference>
<keyword evidence="1" id="KW-0812">Transmembrane</keyword>